<feature type="region of interest" description="Disordered" evidence="1">
    <location>
        <begin position="132"/>
        <end position="153"/>
    </location>
</feature>
<evidence type="ECO:0000313" key="3">
    <source>
        <dbReference type="Proteomes" id="UP001497472"/>
    </source>
</evidence>
<evidence type="ECO:0000256" key="1">
    <source>
        <dbReference type="SAM" id="MobiDB-lite"/>
    </source>
</evidence>
<protein>
    <recommendedName>
        <fullName evidence="4">Regulatory protein zeste</fullName>
    </recommendedName>
</protein>
<dbReference type="Gene3D" id="1.10.287.950">
    <property type="entry name" value="Methyl-accepting chemotaxis protein"/>
    <property type="match status" value="1"/>
</dbReference>
<organism evidence="2 3">
    <name type="scientific">Leptosia nina</name>
    <dbReference type="NCBI Taxonomy" id="320188"/>
    <lineage>
        <taxon>Eukaryota</taxon>
        <taxon>Metazoa</taxon>
        <taxon>Ecdysozoa</taxon>
        <taxon>Arthropoda</taxon>
        <taxon>Hexapoda</taxon>
        <taxon>Insecta</taxon>
        <taxon>Pterygota</taxon>
        <taxon>Neoptera</taxon>
        <taxon>Endopterygota</taxon>
        <taxon>Lepidoptera</taxon>
        <taxon>Glossata</taxon>
        <taxon>Ditrysia</taxon>
        <taxon>Papilionoidea</taxon>
        <taxon>Pieridae</taxon>
        <taxon>Pierinae</taxon>
        <taxon>Leptosia</taxon>
    </lineage>
</organism>
<evidence type="ECO:0000313" key="2">
    <source>
        <dbReference type="EMBL" id="CAK1549404.1"/>
    </source>
</evidence>
<sequence length="244" mass="27488">MTERLIAARPNLDQIKAIVEYMEQHPVLGSGQLRGMEGRHESKKLWMKLTRIVNSINEGPTRPMKSWVKFWADKKSSVRSKVISSGGDPSVLSSGIDRKIWDLFLDNDTPTKPKHSVKVESHYLEDNTFYNEDDIEDNNIDEPVLSSEDPAPETLSLEERNMILMEKLVKVMTDQANAMSQLAHASQVSSQAMERLAEASELQARAIERLANTFESIGSTAHHISTSIVDIDSTMKRFYNTAPT</sequence>
<keyword evidence="3" id="KW-1185">Reference proteome</keyword>
<name>A0AAV1JLW9_9NEOP</name>
<proteinExistence type="predicted"/>
<dbReference type="SUPFAM" id="SSF58104">
    <property type="entry name" value="Methyl-accepting chemotaxis protein (MCP) signaling domain"/>
    <property type="match status" value="1"/>
</dbReference>
<reference evidence="2 3" key="1">
    <citation type="submission" date="2023-11" db="EMBL/GenBank/DDBJ databases">
        <authorList>
            <person name="Okamura Y."/>
        </authorList>
    </citation>
    <scope>NUCLEOTIDE SEQUENCE [LARGE SCALE GENOMIC DNA]</scope>
</reference>
<comment type="caution">
    <text evidence="2">The sequence shown here is derived from an EMBL/GenBank/DDBJ whole genome shotgun (WGS) entry which is preliminary data.</text>
</comment>
<accession>A0AAV1JLW9</accession>
<dbReference type="EMBL" id="CAVLEF010000011">
    <property type="protein sequence ID" value="CAK1549404.1"/>
    <property type="molecule type" value="Genomic_DNA"/>
</dbReference>
<dbReference type="Proteomes" id="UP001497472">
    <property type="component" value="Unassembled WGS sequence"/>
</dbReference>
<dbReference type="AlphaFoldDB" id="A0AAV1JLW9"/>
<evidence type="ECO:0008006" key="4">
    <source>
        <dbReference type="Google" id="ProtNLM"/>
    </source>
</evidence>
<gene>
    <name evidence="2" type="ORF">LNINA_LOCUS8703</name>
</gene>